<gene>
    <name evidence="1" type="ORF">BDR25DRAFT_395630</name>
</gene>
<protein>
    <submittedName>
        <fullName evidence="1">Uncharacterized protein</fullName>
    </submittedName>
</protein>
<evidence type="ECO:0000313" key="2">
    <source>
        <dbReference type="Proteomes" id="UP000799755"/>
    </source>
</evidence>
<organism evidence="1 2">
    <name type="scientific">Lindgomyces ingoldianus</name>
    <dbReference type="NCBI Taxonomy" id="673940"/>
    <lineage>
        <taxon>Eukaryota</taxon>
        <taxon>Fungi</taxon>
        <taxon>Dikarya</taxon>
        <taxon>Ascomycota</taxon>
        <taxon>Pezizomycotina</taxon>
        <taxon>Dothideomycetes</taxon>
        <taxon>Pleosporomycetidae</taxon>
        <taxon>Pleosporales</taxon>
        <taxon>Lindgomycetaceae</taxon>
        <taxon>Lindgomyces</taxon>
    </lineage>
</organism>
<accession>A0ACB6QIH4</accession>
<comment type="caution">
    <text evidence="1">The sequence shown here is derived from an EMBL/GenBank/DDBJ whole genome shotgun (WGS) entry which is preliminary data.</text>
</comment>
<name>A0ACB6QIH4_9PLEO</name>
<evidence type="ECO:0000313" key="1">
    <source>
        <dbReference type="EMBL" id="KAF2466749.1"/>
    </source>
</evidence>
<proteinExistence type="predicted"/>
<sequence>MNDLARNTVLMASPGSACIADFENIALDDGNSHLLTKRNRQREMNKCLGASTRYADPSPKTSKPHPTQRNQSEVIRFDWEFSTALRLGFRYEPIHCTYNTIAKNQFVVRLDGADFMRFLLAGMERKSRAILKTVGYCEQPIWSHQPSGSASPQTSPPKKAYTSRNTIYFSGLSTIRYDSETHYDSTMHVIVTYRILRIVVLPVGHADPTLPNQTIPCPLTFACATFPALLSPAYSKRALDANASTILLLSSVGRVSVKHGLSGSTGYPGQFGIRKSGLCPVTAMVEVVGLKPCFFRIPAGCWAAGPAVGALSHAKVKYVMLLVQDIENFGLNFIAWKKGEVFWDSKAAGLNQIDFACLLLTAKKGYGATENLGAVFETCGIGSLGGRIGGTFVTILEIQATNTIMLLQFWRQWKMNSAIIIGYEGENIPLRGVAGLDFRHPTLNPAKPRYLPRSRRSFLELINDSLPENKMEGHGSKRVRMNILGKIGEHQGFPVSQQRAMEGLENERLENDSRPPPFLPLLLALFVMAMVRNSRRINSNFKTEDTCYAAKRLLRQRSLSFETPLKRLQGITRGTSCYLKCGSCYHFDTKGSTYFDNLGNNGLRMIISIPTQSFSQEYKMRGTCLLMFVKNTVGYGKLVDKHSSGLMVMVNILIGYCFLVSFSLQINTTIYRATVGLVLCAVFGRIRIGAELKELSGRILHCFNAVSFLSITLTFSRKYQENNGWFGRYHFGNQMAFTGTLQGRTGLHFITYH</sequence>
<dbReference type="Proteomes" id="UP000799755">
    <property type="component" value="Unassembled WGS sequence"/>
</dbReference>
<dbReference type="EMBL" id="MU003523">
    <property type="protein sequence ID" value="KAF2466749.1"/>
    <property type="molecule type" value="Genomic_DNA"/>
</dbReference>
<reference evidence="1" key="1">
    <citation type="journal article" date="2020" name="Stud. Mycol.">
        <title>101 Dothideomycetes genomes: a test case for predicting lifestyles and emergence of pathogens.</title>
        <authorList>
            <person name="Haridas S."/>
            <person name="Albert R."/>
            <person name="Binder M."/>
            <person name="Bloem J."/>
            <person name="Labutti K."/>
            <person name="Salamov A."/>
            <person name="Andreopoulos B."/>
            <person name="Baker S."/>
            <person name="Barry K."/>
            <person name="Bills G."/>
            <person name="Bluhm B."/>
            <person name="Cannon C."/>
            <person name="Castanera R."/>
            <person name="Culley D."/>
            <person name="Daum C."/>
            <person name="Ezra D."/>
            <person name="Gonzalez J."/>
            <person name="Henrissat B."/>
            <person name="Kuo A."/>
            <person name="Liang C."/>
            <person name="Lipzen A."/>
            <person name="Lutzoni F."/>
            <person name="Magnuson J."/>
            <person name="Mondo S."/>
            <person name="Nolan M."/>
            <person name="Ohm R."/>
            <person name="Pangilinan J."/>
            <person name="Park H.-J."/>
            <person name="Ramirez L."/>
            <person name="Alfaro M."/>
            <person name="Sun H."/>
            <person name="Tritt A."/>
            <person name="Yoshinaga Y."/>
            <person name="Zwiers L.-H."/>
            <person name="Turgeon B."/>
            <person name="Goodwin S."/>
            <person name="Spatafora J."/>
            <person name="Crous P."/>
            <person name="Grigoriev I."/>
        </authorList>
    </citation>
    <scope>NUCLEOTIDE SEQUENCE</scope>
    <source>
        <strain evidence="1">ATCC 200398</strain>
    </source>
</reference>
<keyword evidence="2" id="KW-1185">Reference proteome</keyword>